<keyword evidence="2" id="KW-1185">Reference proteome</keyword>
<reference evidence="1 2" key="1">
    <citation type="journal article" date="2005" name="PLoS Genet.">
        <title>Life in hot carbon monoxide: the complete genome sequence of Carboxydothermus hydrogenoformans Z-2901.</title>
        <authorList>
            <person name="Wu M."/>
            <person name="Ren Q."/>
            <person name="Durkin A.S."/>
            <person name="Daugherty S.C."/>
            <person name="Brinkac L.M."/>
            <person name="Dodson R.J."/>
            <person name="Madupu R."/>
            <person name="Sullivan S.A."/>
            <person name="Kolonay J.F."/>
            <person name="Haft D.H."/>
            <person name="Nelson W.C."/>
            <person name="Tallon L.J."/>
            <person name="Jones K.M."/>
            <person name="Ulrich L.E."/>
            <person name="Gonzalez J.M."/>
            <person name="Zhulin I.B."/>
            <person name="Robb F.T."/>
            <person name="Eisen J.A."/>
        </authorList>
    </citation>
    <scope>NUCLEOTIDE SEQUENCE [LARGE SCALE GENOMIC DNA]</scope>
    <source>
        <strain evidence="2">ATCC BAA-161 / DSM 6008 / Z-2901</strain>
    </source>
</reference>
<organism evidence="1 2">
    <name type="scientific">Carboxydothermus hydrogenoformans (strain ATCC BAA-161 / DSM 6008 / Z-2901)</name>
    <dbReference type="NCBI Taxonomy" id="246194"/>
    <lineage>
        <taxon>Bacteria</taxon>
        <taxon>Bacillati</taxon>
        <taxon>Bacillota</taxon>
        <taxon>Clostridia</taxon>
        <taxon>Thermoanaerobacterales</taxon>
        <taxon>Thermoanaerobacteraceae</taxon>
        <taxon>Carboxydothermus</taxon>
    </lineage>
</organism>
<sequence>MSTIFLYFCIRFPLSFISKKLFLSYLSKIKNPPSIHSWRVKKEKAPGVTRGFLVFKL</sequence>
<evidence type="ECO:0000313" key="1">
    <source>
        <dbReference type="EMBL" id="ABB13891.1"/>
    </source>
</evidence>
<name>Q3A964_CARHZ</name>
<protein>
    <submittedName>
        <fullName evidence="1">Uncharacterized protein</fullName>
    </submittedName>
</protein>
<accession>Q3A964</accession>
<gene>
    <name evidence="1" type="ordered locus">CHY_2527</name>
</gene>
<dbReference type="KEGG" id="chy:CHY_2527"/>
<dbReference type="HOGENOM" id="CLU_2988160_0_0_9"/>
<dbReference type="AlphaFoldDB" id="Q3A964"/>
<dbReference type="InParanoid" id="Q3A964"/>
<proteinExistence type="predicted"/>
<dbReference type="EMBL" id="CP000141">
    <property type="protein sequence ID" value="ABB13891.1"/>
    <property type="molecule type" value="Genomic_DNA"/>
</dbReference>
<evidence type="ECO:0000313" key="2">
    <source>
        <dbReference type="Proteomes" id="UP000002706"/>
    </source>
</evidence>
<dbReference type="Proteomes" id="UP000002706">
    <property type="component" value="Chromosome"/>
</dbReference>